<dbReference type="GO" id="GO:0030686">
    <property type="term" value="C:90S preribosome"/>
    <property type="evidence" value="ECO:0007669"/>
    <property type="project" value="InterPro"/>
</dbReference>
<keyword evidence="8" id="KW-1185">Reference proteome</keyword>
<dbReference type="EMBL" id="CAJNOQ010003016">
    <property type="protein sequence ID" value="CAF0990958.1"/>
    <property type="molecule type" value="Genomic_DNA"/>
</dbReference>
<gene>
    <name evidence="5" type="ORF">GPM918_LOCUS13250</name>
    <name evidence="4" type="ORF">OVA965_LOCUS11992</name>
    <name evidence="7" type="ORF">SRO942_LOCUS13248</name>
    <name evidence="6" type="ORF">TMI583_LOCUS11995</name>
</gene>
<dbReference type="PANTHER" id="PTHR31109:SF2">
    <property type="entry name" value="RIBOSOME BIOGENESIS PROTEIN SLX9 HOMOLOG"/>
    <property type="match status" value="1"/>
</dbReference>
<dbReference type="EMBL" id="CAJOBA010004739">
    <property type="protein sequence ID" value="CAF3722302.1"/>
    <property type="molecule type" value="Genomic_DNA"/>
</dbReference>
<keyword evidence="3" id="KW-0539">Nucleus</keyword>
<organism evidence="5 8">
    <name type="scientific">Didymodactylos carnosus</name>
    <dbReference type="NCBI Taxonomy" id="1234261"/>
    <lineage>
        <taxon>Eukaryota</taxon>
        <taxon>Metazoa</taxon>
        <taxon>Spiralia</taxon>
        <taxon>Gnathifera</taxon>
        <taxon>Rotifera</taxon>
        <taxon>Eurotatoria</taxon>
        <taxon>Bdelloidea</taxon>
        <taxon>Philodinida</taxon>
        <taxon>Philodinidae</taxon>
        <taxon>Didymodactylos</taxon>
    </lineage>
</organism>
<name>A0A814G3N0_9BILA</name>
<dbReference type="Proteomes" id="UP000663829">
    <property type="component" value="Unassembled WGS sequence"/>
</dbReference>
<protein>
    <submittedName>
        <fullName evidence="5">Uncharacterized protein</fullName>
    </submittedName>
</protein>
<dbReference type="Proteomes" id="UP000682733">
    <property type="component" value="Unassembled WGS sequence"/>
</dbReference>
<proteinExistence type="inferred from homology"/>
<reference evidence="5" key="1">
    <citation type="submission" date="2021-02" db="EMBL/GenBank/DDBJ databases">
        <authorList>
            <person name="Nowell W R."/>
        </authorList>
    </citation>
    <scope>NUCLEOTIDE SEQUENCE</scope>
</reference>
<dbReference type="GO" id="GO:0030688">
    <property type="term" value="C:preribosome, small subunit precursor"/>
    <property type="evidence" value="ECO:0007669"/>
    <property type="project" value="InterPro"/>
</dbReference>
<dbReference type="GO" id="GO:0005730">
    <property type="term" value="C:nucleolus"/>
    <property type="evidence" value="ECO:0007669"/>
    <property type="project" value="UniProtKB-SubCell"/>
</dbReference>
<dbReference type="EMBL" id="CAJOBC010003015">
    <property type="protein sequence ID" value="CAF3762881.1"/>
    <property type="molecule type" value="Genomic_DNA"/>
</dbReference>
<dbReference type="InterPro" id="IPR028160">
    <property type="entry name" value="Slx9-like"/>
</dbReference>
<comment type="similarity">
    <text evidence="2">Belongs to the SLX9 family.</text>
</comment>
<evidence type="ECO:0000256" key="3">
    <source>
        <dbReference type="ARBA" id="ARBA00023242"/>
    </source>
</evidence>
<dbReference type="PANTHER" id="PTHR31109">
    <property type="entry name" value="PROTEIN FAM207A"/>
    <property type="match status" value="1"/>
</dbReference>
<dbReference type="GO" id="GO:0000462">
    <property type="term" value="P:maturation of SSU-rRNA from tricistronic rRNA transcript (SSU-rRNA, 5.8S rRNA, LSU-rRNA)"/>
    <property type="evidence" value="ECO:0007669"/>
    <property type="project" value="InterPro"/>
</dbReference>
<comment type="subcellular location">
    <subcellularLocation>
        <location evidence="1">Nucleus</location>
        <location evidence="1">Nucleolus</location>
    </subcellularLocation>
</comment>
<evidence type="ECO:0000313" key="8">
    <source>
        <dbReference type="Proteomes" id="UP000663829"/>
    </source>
</evidence>
<evidence type="ECO:0000256" key="1">
    <source>
        <dbReference type="ARBA" id="ARBA00004604"/>
    </source>
</evidence>
<dbReference type="Pfam" id="PF15341">
    <property type="entry name" value="SLX9"/>
    <property type="match status" value="1"/>
</dbReference>
<evidence type="ECO:0000256" key="2">
    <source>
        <dbReference type="ARBA" id="ARBA00011022"/>
    </source>
</evidence>
<dbReference type="OrthoDB" id="10038616at2759"/>
<accession>A0A814G3N0</accession>
<sequence length="191" mass="22782">MKVSTLMGKIRRERTKIHYTAPKTLDLQNDEQIDEPNQVDVIEEELEHNSNDFDKRSVISNKTLKSLVAKKKDKQKLKHELFMKRLDTAYTAKKQEKERNARKKTVIVSDMKYEFEQSLPQIEKYLDQQRLSIEQNKSTKNNRIPTQKKRIEQFQTNVQIFDDVLKSKKYLKNPFSVIKKNLEEQIQLTKK</sequence>
<dbReference type="Proteomes" id="UP000681722">
    <property type="component" value="Unassembled WGS sequence"/>
</dbReference>
<comment type="caution">
    <text evidence="5">The sequence shown here is derived from an EMBL/GenBank/DDBJ whole genome shotgun (WGS) entry which is preliminary data.</text>
</comment>
<evidence type="ECO:0000313" key="4">
    <source>
        <dbReference type="EMBL" id="CAF0947871.1"/>
    </source>
</evidence>
<evidence type="ECO:0000313" key="5">
    <source>
        <dbReference type="EMBL" id="CAF0990958.1"/>
    </source>
</evidence>
<dbReference type="Proteomes" id="UP000677228">
    <property type="component" value="Unassembled WGS sequence"/>
</dbReference>
<evidence type="ECO:0000313" key="6">
    <source>
        <dbReference type="EMBL" id="CAF3722302.1"/>
    </source>
</evidence>
<dbReference type="EMBL" id="CAJNOK010004735">
    <property type="protein sequence ID" value="CAF0947871.1"/>
    <property type="molecule type" value="Genomic_DNA"/>
</dbReference>
<evidence type="ECO:0000313" key="7">
    <source>
        <dbReference type="EMBL" id="CAF3762881.1"/>
    </source>
</evidence>
<dbReference type="AlphaFoldDB" id="A0A814G3N0"/>